<evidence type="ECO:0000313" key="1">
    <source>
        <dbReference type="EMBL" id="AGO48994.1"/>
    </source>
</evidence>
<reference evidence="2" key="2">
    <citation type="submission" date="2013-03" db="EMBL/GenBank/DDBJ databases">
        <title>The Cellulophaga phages: a novel, diverse, and globally ubiquitous model system.</title>
        <authorList>
            <person name="Holmfeldt K."/>
            <person name="Solonenko N."/>
            <person name="Shah M."/>
            <person name="Corrier K."/>
            <person name="Riemann L."/>
            <person name="VerBerkmoes N.C."/>
            <person name="Sullivan M.B."/>
        </authorList>
    </citation>
    <scope>NUCLEOTIDE SEQUENCE [LARGE SCALE GENOMIC DNA]</scope>
</reference>
<gene>
    <name evidence="1" type="ORF">Phi14:2_gp116</name>
</gene>
<dbReference type="KEGG" id="vg:16797417"/>
<evidence type="ECO:0000313" key="2">
    <source>
        <dbReference type="Proteomes" id="UP000014725"/>
    </source>
</evidence>
<accession>S0A0A3</accession>
<sequence length="133" mass="15857">MKYYTPEIEEFHIGFEYEWLDDEEGGDNWIKANTPTTIELEGYEDITYGLRVKYLDKEDIESLGFKEDTLHFYSKHQKEGVVLYIEKIVLTNENNFWYKIWLKHPSYGNSTIYSGSIKNKSELKKLLKQLNVE</sequence>
<dbReference type="Proteomes" id="UP000014725">
    <property type="component" value="Segment"/>
</dbReference>
<dbReference type="EMBL" id="KC821624">
    <property type="protein sequence ID" value="AGO48994.1"/>
    <property type="molecule type" value="Genomic_DNA"/>
</dbReference>
<proteinExistence type="predicted"/>
<organism evidence="1 2">
    <name type="scientific">Cellulophaga phage phi14:2</name>
    <dbReference type="NCBI Taxonomy" id="1327990"/>
    <lineage>
        <taxon>Viruses</taxon>
        <taxon>Duplodnaviria</taxon>
        <taxon>Heunggongvirae</taxon>
        <taxon>Uroviricota</taxon>
        <taxon>Caudoviricetes</taxon>
        <taxon>Crassvirales</taxon>
        <taxon>Steigviridae</taxon>
        <taxon>Asinivirinae</taxon>
        <taxon>Akihdevirus</taxon>
        <taxon>Akihdevirus balticus</taxon>
    </lineage>
</organism>
<reference evidence="1 2" key="1">
    <citation type="journal article" date="2013" name="Proc. Natl. Acad. Sci. U.S.A.">
        <title>Twelve previously unknown phage genera are ubiquitous in global oceans.</title>
        <authorList>
            <person name="Holmfeldt K."/>
            <person name="Solonenko N."/>
            <person name="Shah M."/>
            <person name="Corrier K."/>
            <person name="Riemann L."/>
            <person name="Verberkmoes N.C."/>
            <person name="Sullivan M.B."/>
        </authorList>
    </citation>
    <scope>NUCLEOTIDE SEQUENCE [LARGE SCALE GENOMIC DNA]</scope>
    <source>
        <strain evidence="1">Phi14:2</strain>
    </source>
</reference>
<protein>
    <submittedName>
        <fullName evidence="1">Uncharacterized protein</fullName>
    </submittedName>
</protein>
<name>S0A0A3_9CAUD</name>
<keyword evidence="2" id="KW-1185">Reference proteome</keyword>
<dbReference type="GeneID" id="16797417"/>